<organism evidence="3 4">
    <name type="scientific">Euplotes crassus</name>
    <dbReference type="NCBI Taxonomy" id="5936"/>
    <lineage>
        <taxon>Eukaryota</taxon>
        <taxon>Sar</taxon>
        <taxon>Alveolata</taxon>
        <taxon>Ciliophora</taxon>
        <taxon>Intramacronucleata</taxon>
        <taxon>Spirotrichea</taxon>
        <taxon>Hypotrichia</taxon>
        <taxon>Euplotida</taxon>
        <taxon>Euplotidae</taxon>
        <taxon>Moneuplotes</taxon>
    </lineage>
</organism>
<feature type="transmembrane region" description="Helical" evidence="2">
    <location>
        <begin position="128"/>
        <end position="149"/>
    </location>
</feature>
<feature type="transmembrane region" description="Helical" evidence="2">
    <location>
        <begin position="12"/>
        <end position="31"/>
    </location>
</feature>
<feature type="transmembrane region" description="Helical" evidence="2">
    <location>
        <begin position="92"/>
        <end position="116"/>
    </location>
</feature>
<feature type="transmembrane region" description="Helical" evidence="2">
    <location>
        <begin position="67"/>
        <end position="86"/>
    </location>
</feature>
<dbReference type="EMBL" id="CAMPGE010007631">
    <property type="protein sequence ID" value="CAI2366545.1"/>
    <property type="molecule type" value="Genomic_DNA"/>
</dbReference>
<dbReference type="PANTHER" id="PTHR11206">
    <property type="entry name" value="MULTIDRUG RESISTANCE PROTEIN"/>
    <property type="match status" value="1"/>
</dbReference>
<keyword evidence="2" id="KW-0812">Transmembrane</keyword>
<keyword evidence="2" id="KW-0472">Membrane</keyword>
<dbReference type="AlphaFoldDB" id="A0AAD1UGS2"/>
<feature type="transmembrane region" description="Helical" evidence="2">
    <location>
        <begin position="155"/>
        <end position="177"/>
    </location>
</feature>
<dbReference type="GO" id="GO:0015297">
    <property type="term" value="F:antiporter activity"/>
    <property type="evidence" value="ECO:0007669"/>
    <property type="project" value="InterPro"/>
</dbReference>
<dbReference type="Proteomes" id="UP001295684">
    <property type="component" value="Unassembled WGS sequence"/>
</dbReference>
<dbReference type="GO" id="GO:0042910">
    <property type="term" value="F:xenobiotic transmembrane transporter activity"/>
    <property type="evidence" value="ECO:0007669"/>
    <property type="project" value="InterPro"/>
</dbReference>
<feature type="transmembrane region" description="Helical" evidence="2">
    <location>
        <begin position="320"/>
        <end position="341"/>
    </location>
</feature>
<reference evidence="3" key="1">
    <citation type="submission" date="2023-07" db="EMBL/GenBank/DDBJ databases">
        <authorList>
            <consortium name="AG Swart"/>
            <person name="Singh M."/>
            <person name="Singh A."/>
            <person name="Seah K."/>
            <person name="Emmerich C."/>
        </authorList>
    </citation>
    <scope>NUCLEOTIDE SEQUENCE</scope>
    <source>
        <strain evidence="3">DP1</strain>
    </source>
</reference>
<gene>
    <name evidence="3" type="ORF">ECRASSUSDP1_LOCUS7818</name>
</gene>
<dbReference type="Pfam" id="PF01554">
    <property type="entry name" value="MatE"/>
    <property type="match status" value="2"/>
</dbReference>
<feature type="transmembrane region" description="Helical" evidence="2">
    <location>
        <begin position="353"/>
        <end position="373"/>
    </location>
</feature>
<keyword evidence="4" id="KW-1185">Reference proteome</keyword>
<keyword evidence="2" id="KW-1133">Transmembrane helix</keyword>
<evidence type="ECO:0000256" key="1">
    <source>
        <dbReference type="ARBA" id="ARBA00010199"/>
    </source>
</evidence>
<comment type="caution">
    <text evidence="3">The sequence shown here is derived from an EMBL/GenBank/DDBJ whole genome shotgun (WGS) entry which is preliminary data.</text>
</comment>
<comment type="similarity">
    <text evidence="1">Belongs to the multi antimicrobial extrusion (MATE) (TC 2.A.66.1) family.</text>
</comment>
<protein>
    <submittedName>
        <fullName evidence="3">Uncharacterized protein</fullName>
    </submittedName>
</protein>
<dbReference type="InterPro" id="IPR002528">
    <property type="entry name" value="MATE_fam"/>
</dbReference>
<feature type="transmembrane region" description="Helical" evidence="2">
    <location>
        <begin position="380"/>
        <end position="400"/>
    </location>
</feature>
<dbReference type="GO" id="GO:0016020">
    <property type="term" value="C:membrane"/>
    <property type="evidence" value="ECO:0007669"/>
    <property type="project" value="InterPro"/>
</dbReference>
<sequence>MAIVSNYGSLAQVAGIGLGVMFINMFVFGAFEGLNGAIDTLVSQYYGARDYYGCNITLNRARMINSFMFIPCAIVLVLSKEILVFLDQDLEVAIVAQKFLIFQIPGLFVFTHFDIVRRYLQAMGHFNLILKGEVIAAVFHIVAISLTLSFVEGDPVIICALICNFTMFLSYICIHYFAKEILDEVNQLPISEGAFQDWWGYLSLALPCAFIICSEWWMYEFLTILTGWIGVRELATIIIIFNTHTFVYDLSYGLSQATCSIIGRTLAEFGKEEAKRVLTYIGIIELILCVLMTAIYLLFPTKIIKIFSDEEDIVMMYSESLYYIIIMFVFDSLQIVIGGVIRGIGEQGESSIVSFISYGLITLPAAIILAFPLEMGMKGIISGYVLGVIGNTMMNAYILLKSDWEPKIEDSEDLGFVEI</sequence>
<proteinExistence type="inferred from homology"/>
<feature type="transmembrane region" description="Helical" evidence="2">
    <location>
        <begin position="198"/>
        <end position="219"/>
    </location>
</feature>
<accession>A0AAD1UGS2</accession>
<evidence type="ECO:0000313" key="4">
    <source>
        <dbReference type="Proteomes" id="UP001295684"/>
    </source>
</evidence>
<name>A0AAD1UGS2_EUPCR</name>
<evidence type="ECO:0000313" key="3">
    <source>
        <dbReference type="EMBL" id="CAI2366545.1"/>
    </source>
</evidence>
<feature type="transmembrane region" description="Helical" evidence="2">
    <location>
        <begin position="277"/>
        <end position="299"/>
    </location>
</feature>
<evidence type="ECO:0000256" key="2">
    <source>
        <dbReference type="SAM" id="Phobius"/>
    </source>
</evidence>